<comment type="similarity">
    <text evidence="1">Belongs to the carnosine N-methyltransferase family.</text>
</comment>
<dbReference type="VEuPathDB" id="TrichDB:TVAG_246220"/>
<dbReference type="SUPFAM" id="SSF53335">
    <property type="entry name" value="S-adenosyl-L-methionine-dependent methyltransferases"/>
    <property type="match status" value="1"/>
</dbReference>
<name>A2E4S8_TRIV3</name>
<keyword evidence="4" id="KW-0808">Transferase</keyword>
<dbReference type="InParanoid" id="A2E4S8"/>
<proteinExistence type="inferred from homology"/>
<dbReference type="RefSeq" id="XP_001324611.1">
    <property type="nucleotide sequence ID" value="XM_001324576.1"/>
</dbReference>
<dbReference type="GO" id="GO:0032259">
    <property type="term" value="P:methylation"/>
    <property type="evidence" value="ECO:0007669"/>
    <property type="project" value="UniProtKB-KW"/>
</dbReference>
<dbReference type="PANTHER" id="PTHR12303">
    <property type="entry name" value="CARNOSINE N-METHYLTRANSFERASE"/>
    <property type="match status" value="1"/>
</dbReference>
<dbReference type="KEGG" id="tva:4770352"/>
<dbReference type="SMART" id="SM01296">
    <property type="entry name" value="N2227"/>
    <property type="match status" value="1"/>
</dbReference>
<dbReference type="GO" id="GO:0008757">
    <property type="term" value="F:S-adenosylmethionine-dependent methyltransferase activity"/>
    <property type="evidence" value="ECO:0000318"/>
    <property type="project" value="GO_Central"/>
</dbReference>
<evidence type="ECO:0000256" key="3">
    <source>
        <dbReference type="ARBA" id="ARBA00022603"/>
    </source>
</evidence>
<dbReference type="Pfam" id="PF07942">
    <property type="entry name" value="CARME"/>
    <property type="match status" value="1"/>
</dbReference>
<dbReference type="Gene3D" id="3.40.50.150">
    <property type="entry name" value="Vaccinia Virus protein VP39"/>
    <property type="match status" value="1"/>
</dbReference>
<dbReference type="InterPro" id="IPR029063">
    <property type="entry name" value="SAM-dependent_MTases_sf"/>
</dbReference>
<keyword evidence="7" id="KW-1185">Reference proteome</keyword>
<dbReference type="Proteomes" id="UP000001542">
    <property type="component" value="Unassembled WGS sequence"/>
</dbReference>
<evidence type="ECO:0000256" key="2">
    <source>
        <dbReference type="ARBA" id="ARBA00012003"/>
    </source>
</evidence>
<dbReference type="AlphaFoldDB" id="A2E4S8"/>
<reference evidence="6" key="1">
    <citation type="submission" date="2006-10" db="EMBL/GenBank/DDBJ databases">
        <authorList>
            <person name="Amadeo P."/>
            <person name="Zhao Q."/>
            <person name="Wortman J."/>
            <person name="Fraser-Liggett C."/>
            <person name="Carlton J."/>
        </authorList>
    </citation>
    <scope>NUCLEOTIDE SEQUENCE</scope>
    <source>
        <strain evidence="6">G3</strain>
    </source>
</reference>
<evidence type="ECO:0000313" key="6">
    <source>
        <dbReference type="EMBL" id="EAY12388.1"/>
    </source>
</evidence>
<dbReference type="PANTHER" id="PTHR12303:SF6">
    <property type="entry name" value="CARNOSINE N-METHYLTRANSFERASE"/>
    <property type="match status" value="1"/>
</dbReference>
<evidence type="ECO:0000313" key="7">
    <source>
        <dbReference type="Proteomes" id="UP000001542"/>
    </source>
</evidence>
<evidence type="ECO:0000256" key="1">
    <source>
        <dbReference type="ARBA" id="ARBA00010086"/>
    </source>
</evidence>
<dbReference type="SMR" id="A2E4S8"/>
<dbReference type="eggNOG" id="KOG2798">
    <property type="taxonomic scope" value="Eukaryota"/>
</dbReference>
<dbReference type="GO" id="GO:0030735">
    <property type="term" value="F:carnosine N-methyltransferase activity"/>
    <property type="evidence" value="ECO:0007669"/>
    <property type="project" value="UniProtKB-EC"/>
</dbReference>
<reference evidence="6" key="2">
    <citation type="journal article" date="2007" name="Science">
        <title>Draft genome sequence of the sexually transmitted pathogen Trichomonas vaginalis.</title>
        <authorList>
            <person name="Carlton J.M."/>
            <person name="Hirt R.P."/>
            <person name="Silva J.C."/>
            <person name="Delcher A.L."/>
            <person name="Schatz M."/>
            <person name="Zhao Q."/>
            <person name="Wortman J.R."/>
            <person name="Bidwell S.L."/>
            <person name="Alsmark U.C.M."/>
            <person name="Besteiro S."/>
            <person name="Sicheritz-Ponten T."/>
            <person name="Noel C.J."/>
            <person name="Dacks J.B."/>
            <person name="Foster P.G."/>
            <person name="Simillion C."/>
            <person name="Van de Peer Y."/>
            <person name="Miranda-Saavedra D."/>
            <person name="Barton G.J."/>
            <person name="Westrop G.D."/>
            <person name="Mueller S."/>
            <person name="Dessi D."/>
            <person name="Fiori P.L."/>
            <person name="Ren Q."/>
            <person name="Paulsen I."/>
            <person name="Zhang H."/>
            <person name="Bastida-Corcuera F.D."/>
            <person name="Simoes-Barbosa A."/>
            <person name="Brown M.T."/>
            <person name="Hayes R.D."/>
            <person name="Mukherjee M."/>
            <person name="Okumura C.Y."/>
            <person name="Schneider R."/>
            <person name="Smith A.J."/>
            <person name="Vanacova S."/>
            <person name="Villalvazo M."/>
            <person name="Haas B.J."/>
            <person name="Pertea M."/>
            <person name="Feldblyum T.V."/>
            <person name="Utterback T.R."/>
            <person name="Shu C.L."/>
            <person name="Osoegawa K."/>
            <person name="de Jong P.J."/>
            <person name="Hrdy I."/>
            <person name="Horvathova L."/>
            <person name="Zubacova Z."/>
            <person name="Dolezal P."/>
            <person name="Malik S.B."/>
            <person name="Logsdon J.M. Jr."/>
            <person name="Henze K."/>
            <person name="Gupta A."/>
            <person name="Wang C.C."/>
            <person name="Dunne R.L."/>
            <person name="Upcroft J.A."/>
            <person name="Upcroft P."/>
            <person name="White O."/>
            <person name="Salzberg S.L."/>
            <person name="Tang P."/>
            <person name="Chiu C.-H."/>
            <person name="Lee Y.-S."/>
            <person name="Embley T.M."/>
            <person name="Coombs G.H."/>
            <person name="Mottram J.C."/>
            <person name="Tachezy J."/>
            <person name="Fraser-Liggett C.M."/>
            <person name="Johnson P.J."/>
        </authorList>
    </citation>
    <scope>NUCLEOTIDE SEQUENCE [LARGE SCALE GENOMIC DNA]</scope>
    <source>
        <strain evidence="6">G3</strain>
    </source>
</reference>
<gene>
    <name evidence="6" type="ORF">TVAG_246220</name>
</gene>
<dbReference type="OrthoDB" id="978at2759"/>
<evidence type="ECO:0000256" key="4">
    <source>
        <dbReference type="ARBA" id="ARBA00022679"/>
    </source>
</evidence>
<dbReference type="EMBL" id="DS113303">
    <property type="protein sequence ID" value="EAY12388.1"/>
    <property type="molecule type" value="Genomic_DNA"/>
</dbReference>
<dbReference type="VEuPathDB" id="TrichDB:TVAGG3_0862900"/>
<keyword evidence="5" id="KW-0949">S-adenosyl-L-methionine</keyword>
<dbReference type="OMA" id="WSHHATE"/>
<protein>
    <recommendedName>
        <fullName evidence="2">carnosine N-methyltransferase</fullName>
        <ecNumber evidence="2">2.1.1.22</ecNumber>
    </recommendedName>
</protein>
<dbReference type="EC" id="2.1.1.22" evidence="2"/>
<keyword evidence="3" id="KW-0489">Methyltransferase</keyword>
<dbReference type="InterPro" id="IPR012901">
    <property type="entry name" value="CARME"/>
</dbReference>
<sequence length="340" mass="37864">MWTTNERQEFAACLAAMTSYRKECQKAILKMHKQGLRTDDQLAKLNEAINNNANLFEYMAERGPESFGPENANMFPKINIHFDDQDLNQLDACLHSAARDWTSLGDAERGEVYSPVIAALHKYVQPNEEVLVPGSGLCRLAVEIAQSGFIAEANESSFVMLVMAFISMFSDGAQFLIFPFVHQISGLDKFEDSLISAVFPDLSSSLADPGLSLDPPSLIESSRLVLKAGKFEGVYANVSEKFGAIVTCFFIDVISDVQNTIINLHKLLKDGGIWINIGPIVNHNQSVGFFSPLTLEDIDRMARNAGFDIIEQSRIDTSYSQNPKTHVKTRYSTQFSVYRK</sequence>
<accession>A2E4S8</accession>
<evidence type="ECO:0000256" key="5">
    <source>
        <dbReference type="ARBA" id="ARBA00022691"/>
    </source>
</evidence>
<dbReference type="STRING" id="5722.A2E4S8"/>
<organism evidence="6 7">
    <name type="scientific">Trichomonas vaginalis (strain ATCC PRA-98 / G3)</name>
    <dbReference type="NCBI Taxonomy" id="412133"/>
    <lineage>
        <taxon>Eukaryota</taxon>
        <taxon>Metamonada</taxon>
        <taxon>Parabasalia</taxon>
        <taxon>Trichomonadida</taxon>
        <taxon>Trichomonadidae</taxon>
        <taxon>Trichomonas</taxon>
    </lineage>
</organism>
<dbReference type="FunCoup" id="A2E4S8">
    <property type="interactions" value="193"/>
</dbReference>